<dbReference type="GO" id="GO:0009229">
    <property type="term" value="P:thiamine diphosphate biosynthetic process"/>
    <property type="evidence" value="ECO:0007669"/>
    <property type="project" value="UniProtKB-UniPathway"/>
</dbReference>
<keyword evidence="1" id="KW-0378">Hydrolase</keyword>
<evidence type="ECO:0000259" key="2">
    <source>
        <dbReference type="Pfam" id="PF03070"/>
    </source>
</evidence>
<dbReference type="RefSeq" id="WP_097151810.1">
    <property type="nucleotide sequence ID" value="NZ_OBEL01000001.1"/>
</dbReference>
<dbReference type="GO" id="GO:0009228">
    <property type="term" value="P:thiamine biosynthetic process"/>
    <property type="evidence" value="ECO:0007669"/>
    <property type="project" value="UniProtKB-KW"/>
</dbReference>
<dbReference type="UniPathway" id="UPA00060"/>
<dbReference type="CDD" id="cd19367">
    <property type="entry name" value="TenA_C_ScTHI20-like"/>
    <property type="match status" value="1"/>
</dbReference>
<gene>
    <name evidence="3" type="ORF">SAMN06265368_0491</name>
</gene>
<protein>
    <recommendedName>
        <fullName evidence="1">Aminopyrimidine aminohydrolase</fullName>
        <ecNumber evidence="1">3.5.99.2</ecNumber>
    </recommendedName>
</protein>
<dbReference type="PANTHER" id="PTHR43198">
    <property type="entry name" value="BIFUNCTIONAL TH2 PROTEIN"/>
    <property type="match status" value="1"/>
</dbReference>
<sequence>MTAHPDYGRAYQLWRQASGKAWDLYARHAFVEGLKDGTLPKEAFLHYLIQDYVFLIHFSRAWALAVVKSESLEELKIASGTVNALVNFEMQLHVGICAEHGISEEQLFEAEEEFANLAYTRYVLDAGQNGDLVDLLAALMPCVLGYGEIGERLGREATEGTPYQQWIDTYAGEEFQDVCRDVGSMLDRAVAARIGDDFESSPRWAKLCERFTMATKLEAGFWDMGMAGAD</sequence>
<dbReference type="Proteomes" id="UP000219439">
    <property type="component" value="Unassembled WGS sequence"/>
</dbReference>
<dbReference type="InterPro" id="IPR016084">
    <property type="entry name" value="Haem_Oase-like_multi-hlx"/>
</dbReference>
<reference evidence="3 4" key="1">
    <citation type="submission" date="2017-09" db="EMBL/GenBank/DDBJ databases">
        <authorList>
            <person name="Ehlers B."/>
            <person name="Leendertz F.H."/>
        </authorList>
    </citation>
    <scope>NUCLEOTIDE SEQUENCE [LARGE SCALE GENOMIC DNA]</scope>
    <source>
        <strain evidence="3 4">DSM 18289</strain>
    </source>
</reference>
<dbReference type="InterPro" id="IPR004305">
    <property type="entry name" value="Thiaminase-2/PQQC"/>
</dbReference>
<organism evidence="3 4">
    <name type="scientific">Cohaesibacter gelatinilyticus</name>
    <dbReference type="NCBI Taxonomy" id="372072"/>
    <lineage>
        <taxon>Bacteria</taxon>
        <taxon>Pseudomonadati</taxon>
        <taxon>Pseudomonadota</taxon>
        <taxon>Alphaproteobacteria</taxon>
        <taxon>Hyphomicrobiales</taxon>
        <taxon>Cohaesibacteraceae</taxon>
    </lineage>
</organism>
<evidence type="ECO:0000313" key="4">
    <source>
        <dbReference type="Proteomes" id="UP000219439"/>
    </source>
</evidence>
<dbReference type="SUPFAM" id="SSF48613">
    <property type="entry name" value="Heme oxygenase-like"/>
    <property type="match status" value="1"/>
</dbReference>
<proteinExistence type="inferred from homology"/>
<comment type="pathway">
    <text evidence="1">Cofactor biosynthesis; thiamine diphosphate biosynthesis.</text>
</comment>
<dbReference type="NCBIfam" id="TIGR04306">
    <property type="entry name" value="salvage_TenA"/>
    <property type="match status" value="1"/>
</dbReference>
<comment type="similarity">
    <text evidence="1">Belongs to the TenA family.</text>
</comment>
<evidence type="ECO:0000256" key="1">
    <source>
        <dbReference type="RuleBase" id="RU363093"/>
    </source>
</evidence>
<evidence type="ECO:0000313" key="3">
    <source>
        <dbReference type="EMBL" id="SNZ06647.1"/>
    </source>
</evidence>
<dbReference type="InterPro" id="IPR050967">
    <property type="entry name" value="Thiamine_Salvage_TenA"/>
</dbReference>
<dbReference type="InterPro" id="IPR027574">
    <property type="entry name" value="Thiaminase_II"/>
</dbReference>
<comment type="catalytic activity">
    <reaction evidence="1">
        <text>4-amino-5-aminomethyl-2-methylpyrimidine + H2O = 4-amino-5-hydroxymethyl-2-methylpyrimidine + NH4(+)</text>
        <dbReference type="Rhea" id="RHEA:31799"/>
        <dbReference type="ChEBI" id="CHEBI:15377"/>
        <dbReference type="ChEBI" id="CHEBI:16892"/>
        <dbReference type="ChEBI" id="CHEBI:28938"/>
        <dbReference type="ChEBI" id="CHEBI:63416"/>
        <dbReference type="EC" id="3.5.99.2"/>
    </reaction>
</comment>
<keyword evidence="4" id="KW-1185">Reference proteome</keyword>
<dbReference type="AlphaFoldDB" id="A0A285NCI4"/>
<feature type="domain" description="Thiaminase-2/PQQC" evidence="2">
    <location>
        <begin position="20"/>
        <end position="226"/>
    </location>
</feature>
<dbReference type="EC" id="3.5.99.2" evidence="1"/>
<keyword evidence="1" id="KW-0784">Thiamine biosynthesis</keyword>
<dbReference type="Pfam" id="PF03070">
    <property type="entry name" value="TENA_THI-4"/>
    <property type="match status" value="1"/>
</dbReference>
<dbReference type="GO" id="GO:0005829">
    <property type="term" value="C:cytosol"/>
    <property type="evidence" value="ECO:0007669"/>
    <property type="project" value="TreeGrafter"/>
</dbReference>
<dbReference type="PANTHER" id="PTHR43198:SF2">
    <property type="entry name" value="SI:CH1073-67J19.1-RELATED"/>
    <property type="match status" value="1"/>
</dbReference>
<dbReference type="GO" id="GO:0050334">
    <property type="term" value="F:thiaminase activity"/>
    <property type="evidence" value="ECO:0007669"/>
    <property type="project" value="UniProtKB-EC"/>
</dbReference>
<name>A0A285NCI4_9HYPH</name>
<dbReference type="OrthoDB" id="34166at2"/>
<accession>A0A285NCI4</accession>
<dbReference type="EMBL" id="OBEL01000001">
    <property type="protein sequence ID" value="SNZ06647.1"/>
    <property type="molecule type" value="Genomic_DNA"/>
</dbReference>
<comment type="function">
    <text evidence="1">Catalyzes an amino-pyrimidine hydrolysis reaction at the C5' of the pyrimidine moiety of thiamine compounds, a reaction that is part of a thiamine salvage pathway.</text>
</comment>
<dbReference type="Gene3D" id="1.20.910.10">
    <property type="entry name" value="Heme oxygenase-like"/>
    <property type="match status" value="1"/>
</dbReference>
<comment type="catalytic activity">
    <reaction evidence="1">
        <text>thiamine + H2O = 5-(2-hydroxyethyl)-4-methylthiazole + 4-amino-5-hydroxymethyl-2-methylpyrimidine + H(+)</text>
        <dbReference type="Rhea" id="RHEA:17509"/>
        <dbReference type="ChEBI" id="CHEBI:15377"/>
        <dbReference type="ChEBI" id="CHEBI:15378"/>
        <dbReference type="ChEBI" id="CHEBI:16892"/>
        <dbReference type="ChEBI" id="CHEBI:17957"/>
        <dbReference type="ChEBI" id="CHEBI:18385"/>
        <dbReference type="EC" id="3.5.99.2"/>
    </reaction>
</comment>